<dbReference type="CDD" id="cd00488">
    <property type="entry name" value="PCD_DCoH"/>
    <property type="match status" value="1"/>
</dbReference>
<dbReference type="InterPro" id="IPR036428">
    <property type="entry name" value="PCD_sf"/>
</dbReference>
<evidence type="ECO:0000313" key="6">
    <source>
        <dbReference type="Proteomes" id="UP001148125"/>
    </source>
</evidence>
<dbReference type="Gene3D" id="3.30.1360.20">
    <property type="entry name" value="Transcriptional coactivator/pterin dehydratase"/>
    <property type="match status" value="1"/>
</dbReference>
<dbReference type="SUPFAM" id="SSF55248">
    <property type="entry name" value="PCD-like"/>
    <property type="match status" value="1"/>
</dbReference>
<dbReference type="Proteomes" id="UP001148125">
    <property type="component" value="Unassembled WGS sequence"/>
</dbReference>
<evidence type="ECO:0000256" key="4">
    <source>
        <dbReference type="ARBA" id="ARBA00023239"/>
    </source>
</evidence>
<organism evidence="5 6">
    <name type="scientific">Alkalihalobacterium chitinilyticum</name>
    <dbReference type="NCBI Taxonomy" id="2980103"/>
    <lineage>
        <taxon>Bacteria</taxon>
        <taxon>Bacillati</taxon>
        <taxon>Bacillota</taxon>
        <taxon>Bacilli</taxon>
        <taxon>Bacillales</taxon>
        <taxon>Bacillaceae</taxon>
        <taxon>Alkalihalobacterium</taxon>
    </lineage>
</organism>
<dbReference type="RefSeq" id="WP_275119707.1">
    <property type="nucleotide sequence ID" value="NZ_JAOTPO010000013.1"/>
</dbReference>
<evidence type="ECO:0000313" key="5">
    <source>
        <dbReference type="EMBL" id="MDE5415098.1"/>
    </source>
</evidence>
<dbReference type="EC" id="4.2.1.96" evidence="3"/>
<proteinExistence type="inferred from homology"/>
<evidence type="ECO:0000256" key="2">
    <source>
        <dbReference type="ARBA" id="ARBA00006472"/>
    </source>
</evidence>
<keyword evidence="6" id="KW-1185">Reference proteome</keyword>
<dbReference type="Pfam" id="PF01329">
    <property type="entry name" value="Pterin_4a"/>
    <property type="match status" value="1"/>
</dbReference>
<comment type="similarity">
    <text evidence="2">Belongs to the pterin-4-alpha-carbinolamine dehydratase family.</text>
</comment>
<name>A0ABT5VI26_9BACI</name>
<comment type="caution">
    <text evidence="5">The sequence shown here is derived from an EMBL/GenBank/DDBJ whole genome shotgun (WGS) entry which is preliminary data.</text>
</comment>
<reference evidence="5" key="1">
    <citation type="submission" date="2024-05" db="EMBL/GenBank/DDBJ databases">
        <title>Alkalihalobacillus sp. strain MEB203 novel alkaliphilic bacterium from Lonar Lake, India.</title>
        <authorList>
            <person name="Joshi A."/>
            <person name="Thite S."/>
            <person name="Mengade P."/>
        </authorList>
    </citation>
    <scope>NUCLEOTIDE SEQUENCE</scope>
    <source>
        <strain evidence="5">MEB 203</strain>
    </source>
</reference>
<comment type="catalytic activity">
    <reaction evidence="1">
        <text>(4aS,6R)-4a-hydroxy-L-erythro-5,6,7,8-tetrahydrobiopterin = (6R)-L-erythro-6,7-dihydrobiopterin + H2O</text>
        <dbReference type="Rhea" id="RHEA:11920"/>
        <dbReference type="ChEBI" id="CHEBI:15377"/>
        <dbReference type="ChEBI" id="CHEBI:15642"/>
        <dbReference type="ChEBI" id="CHEBI:43120"/>
        <dbReference type="EC" id="4.2.1.96"/>
    </reaction>
</comment>
<evidence type="ECO:0000256" key="1">
    <source>
        <dbReference type="ARBA" id="ARBA00001554"/>
    </source>
</evidence>
<sequence length="99" mass="11873">MEKLTEQELQQFLESHQGWQLVDEKWIEKKYRFKEYLNGVDFVQEIAKASEEINHHPFIAIDYKLVRVRLSSWKENGITPLDTKLAEQYDAIYETIKNV</sequence>
<dbReference type="InterPro" id="IPR001533">
    <property type="entry name" value="Pterin_deHydtase"/>
</dbReference>
<dbReference type="PANTHER" id="PTHR12599">
    <property type="entry name" value="PTERIN-4-ALPHA-CARBINOLAMINE DEHYDRATASE"/>
    <property type="match status" value="1"/>
</dbReference>
<gene>
    <name evidence="5" type="ORF">N7Z68_17185</name>
</gene>
<dbReference type="EMBL" id="JAOTPO010000013">
    <property type="protein sequence ID" value="MDE5415098.1"/>
    <property type="molecule type" value="Genomic_DNA"/>
</dbReference>
<keyword evidence="4" id="KW-0456">Lyase</keyword>
<accession>A0ABT5VI26</accession>
<protein>
    <recommendedName>
        <fullName evidence="3">4a-hydroxytetrahydrobiopterin dehydratase</fullName>
        <ecNumber evidence="3">4.2.1.96</ecNumber>
    </recommendedName>
</protein>
<dbReference type="PANTHER" id="PTHR12599:SF0">
    <property type="entry name" value="PTERIN-4-ALPHA-CARBINOLAMINE DEHYDRATASE"/>
    <property type="match status" value="1"/>
</dbReference>
<evidence type="ECO:0000256" key="3">
    <source>
        <dbReference type="ARBA" id="ARBA00013252"/>
    </source>
</evidence>